<dbReference type="EC" id="2.3.1.-" evidence="2"/>
<dbReference type="EMBL" id="JAGYPJ010000001">
    <property type="protein sequence ID" value="MBS4200547.1"/>
    <property type="molecule type" value="Genomic_DNA"/>
</dbReference>
<dbReference type="Pfam" id="PF13527">
    <property type="entry name" value="Acetyltransf_9"/>
    <property type="match status" value="1"/>
</dbReference>
<gene>
    <name evidence="2" type="ORF">KHA93_12990</name>
</gene>
<evidence type="ECO:0000313" key="2">
    <source>
        <dbReference type="EMBL" id="MBS4200547.1"/>
    </source>
</evidence>
<name>A0A942TPL3_9BACI</name>
<protein>
    <submittedName>
        <fullName evidence="2">GNAT family N-acetyltransferase</fullName>
        <ecNumber evidence="2">2.3.1.-</ecNumber>
    </submittedName>
</protein>
<evidence type="ECO:0000259" key="1">
    <source>
        <dbReference type="PROSITE" id="PS51186"/>
    </source>
</evidence>
<dbReference type="InterPro" id="IPR016181">
    <property type="entry name" value="Acyl_CoA_acyltransferase"/>
</dbReference>
<dbReference type="PANTHER" id="PTHR37817:SF1">
    <property type="entry name" value="N-ACETYLTRANSFERASE EIS"/>
    <property type="match status" value="1"/>
</dbReference>
<keyword evidence="3" id="KW-1185">Reference proteome</keyword>
<keyword evidence="2" id="KW-0012">Acyltransferase</keyword>
<dbReference type="Gene3D" id="3.40.630.30">
    <property type="match status" value="2"/>
</dbReference>
<sequence length="399" mass="46589">MEKIEVRAVRNRDELNKAYDIWGQVFREDRSFFQERLDYDNSYDMNTTWIAKVNGNIAASVQIFPYNITFENSMLKVGGIGSVGTLPEYRGRGLTQTIMRRQTDWMKSNSYDLSLLFTDINPFYQKVGWGTVPVYSYSLGISNIPEFMPDSQYDIKQFAKTDLNQIKDLYQDFCQNYIGTWIRSSDYWDGQLKWRHENPSEFLVAKSHEKVVAYLRVSNRDDILVINECCFQKGHENAVFILLKEMCKDVQRNKQIRITFAPNHLLTHYFQRWGAEKKIVTSEMWKVINLKGLLVKIKNVLTKRIYSAKKLGLEIDNCIYLIECGNSEILLEIKGDAVNIKDPSEHIAYNQLLKFNEREFISMLFNGAGNINIKGYMDDKLLNILFPAVPYNFWGTDSF</sequence>
<comment type="caution">
    <text evidence="2">The sequence shown here is derived from an EMBL/GenBank/DDBJ whole genome shotgun (WGS) entry which is preliminary data.</text>
</comment>
<dbReference type="PROSITE" id="PS51186">
    <property type="entry name" value="GNAT"/>
    <property type="match status" value="1"/>
</dbReference>
<dbReference type="AlphaFoldDB" id="A0A942TPL3"/>
<organism evidence="2 3">
    <name type="scientific">Lederbergia citrisecunda</name>
    <dbReference type="NCBI Taxonomy" id="2833583"/>
    <lineage>
        <taxon>Bacteria</taxon>
        <taxon>Bacillati</taxon>
        <taxon>Bacillota</taxon>
        <taxon>Bacilli</taxon>
        <taxon>Bacillales</taxon>
        <taxon>Bacillaceae</taxon>
        <taxon>Lederbergia</taxon>
    </lineage>
</organism>
<dbReference type="GO" id="GO:0034069">
    <property type="term" value="F:aminoglycoside N-acetyltransferase activity"/>
    <property type="evidence" value="ECO:0007669"/>
    <property type="project" value="TreeGrafter"/>
</dbReference>
<reference evidence="2 3" key="1">
    <citation type="submission" date="2021-05" db="EMBL/GenBank/DDBJ databases">
        <title>Novel Bacillus species.</title>
        <authorList>
            <person name="Liu G."/>
        </authorList>
    </citation>
    <scope>NUCLEOTIDE SEQUENCE [LARGE SCALE GENOMIC DNA]</scope>
    <source>
        <strain evidence="2 3">FJAT-49732</strain>
    </source>
</reference>
<feature type="domain" description="N-acetyltransferase" evidence="1">
    <location>
        <begin position="4"/>
        <end position="151"/>
    </location>
</feature>
<dbReference type="CDD" id="cd04301">
    <property type="entry name" value="NAT_SF"/>
    <property type="match status" value="1"/>
</dbReference>
<dbReference type="SUPFAM" id="SSF55729">
    <property type="entry name" value="Acyl-CoA N-acyltransferases (Nat)"/>
    <property type="match status" value="1"/>
</dbReference>
<dbReference type="RefSeq" id="WP_213111118.1">
    <property type="nucleotide sequence ID" value="NZ_JAGYPJ010000001.1"/>
</dbReference>
<dbReference type="GO" id="GO:0030649">
    <property type="term" value="P:aminoglycoside antibiotic catabolic process"/>
    <property type="evidence" value="ECO:0007669"/>
    <property type="project" value="TreeGrafter"/>
</dbReference>
<dbReference type="Proteomes" id="UP000682713">
    <property type="component" value="Unassembled WGS sequence"/>
</dbReference>
<dbReference type="PANTHER" id="PTHR37817">
    <property type="entry name" value="N-ACETYLTRANSFERASE EIS"/>
    <property type="match status" value="1"/>
</dbReference>
<proteinExistence type="predicted"/>
<accession>A0A942TPL3</accession>
<dbReference type="InterPro" id="IPR000182">
    <property type="entry name" value="GNAT_dom"/>
</dbReference>
<keyword evidence="2" id="KW-0808">Transferase</keyword>
<dbReference type="InterPro" id="IPR051554">
    <property type="entry name" value="Acetyltransferase_Eis"/>
</dbReference>
<evidence type="ECO:0000313" key="3">
    <source>
        <dbReference type="Proteomes" id="UP000682713"/>
    </source>
</evidence>